<dbReference type="Pfam" id="PF18962">
    <property type="entry name" value="Por_Secre_tail"/>
    <property type="match status" value="1"/>
</dbReference>
<dbReference type="Proteomes" id="UP000076715">
    <property type="component" value="Unassembled WGS sequence"/>
</dbReference>
<dbReference type="STRING" id="1642818.AWE51_17130"/>
<reference evidence="3 4" key="1">
    <citation type="submission" date="2016-01" db="EMBL/GenBank/DDBJ databases">
        <title>The draft genome sequence of Aquimarina sp. RZW4-3-2.</title>
        <authorList>
            <person name="Wang Y."/>
        </authorList>
    </citation>
    <scope>NUCLEOTIDE SEQUENCE [LARGE SCALE GENOMIC DNA]</scope>
    <source>
        <strain evidence="3 4">RZW4-3-2</strain>
    </source>
</reference>
<sequence>MIESSKIETFCIYPNPMMGEVYIDFKNQISKASYKIFDKKGKVVKESKKLIQRNTISLKALPTGIYTVRVKNKNKVMTKKLLRL</sequence>
<dbReference type="NCBIfam" id="TIGR04183">
    <property type="entry name" value="Por_Secre_tail"/>
    <property type="match status" value="1"/>
</dbReference>
<evidence type="ECO:0000259" key="2">
    <source>
        <dbReference type="Pfam" id="PF18962"/>
    </source>
</evidence>
<gene>
    <name evidence="3" type="ORF">AWE51_17130</name>
</gene>
<feature type="domain" description="Secretion system C-terminal sorting" evidence="2">
    <location>
        <begin position="12"/>
        <end position="81"/>
    </location>
</feature>
<accession>A0A162WTF0</accession>
<keyword evidence="4" id="KW-1185">Reference proteome</keyword>
<dbReference type="OrthoDB" id="1081439at2"/>
<evidence type="ECO:0000256" key="1">
    <source>
        <dbReference type="ARBA" id="ARBA00022729"/>
    </source>
</evidence>
<dbReference type="AlphaFoldDB" id="A0A162WTF0"/>
<dbReference type="EMBL" id="LQRT01000058">
    <property type="protein sequence ID" value="KZS38284.1"/>
    <property type="molecule type" value="Genomic_DNA"/>
</dbReference>
<dbReference type="RefSeq" id="WP_066319082.1">
    <property type="nucleotide sequence ID" value="NZ_LQRT01000058.1"/>
</dbReference>
<dbReference type="InterPro" id="IPR026444">
    <property type="entry name" value="Secre_tail"/>
</dbReference>
<name>A0A162WTF0_9FLAO</name>
<keyword evidence="1" id="KW-0732">Signal</keyword>
<proteinExistence type="predicted"/>
<organism evidence="3 4">
    <name type="scientific">Aquimarina aggregata</name>
    <dbReference type="NCBI Taxonomy" id="1642818"/>
    <lineage>
        <taxon>Bacteria</taxon>
        <taxon>Pseudomonadati</taxon>
        <taxon>Bacteroidota</taxon>
        <taxon>Flavobacteriia</taxon>
        <taxon>Flavobacteriales</taxon>
        <taxon>Flavobacteriaceae</taxon>
        <taxon>Aquimarina</taxon>
    </lineage>
</organism>
<evidence type="ECO:0000313" key="4">
    <source>
        <dbReference type="Proteomes" id="UP000076715"/>
    </source>
</evidence>
<comment type="caution">
    <text evidence="3">The sequence shown here is derived from an EMBL/GenBank/DDBJ whole genome shotgun (WGS) entry which is preliminary data.</text>
</comment>
<protein>
    <recommendedName>
        <fullName evidence="2">Secretion system C-terminal sorting domain-containing protein</fullName>
    </recommendedName>
</protein>
<evidence type="ECO:0000313" key="3">
    <source>
        <dbReference type="EMBL" id="KZS38284.1"/>
    </source>
</evidence>